<evidence type="ECO:0000313" key="4">
    <source>
        <dbReference type="Proteomes" id="UP000242699"/>
    </source>
</evidence>
<dbReference type="PANTHER" id="PTHR43418">
    <property type="entry name" value="MULTIFUNCTIONAL TRYPTOPHAN BIOSYNTHESIS PROTEIN-RELATED"/>
    <property type="match status" value="1"/>
</dbReference>
<dbReference type="GO" id="GO:0004049">
    <property type="term" value="F:anthranilate synthase activity"/>
    <property type="evidence" value="ECO:0007669"/>
    <property type="project" value="UniProtKB-EC"/>
</dbReference>
<dbReference type="PROSITE" id="PS51273">
    <property type="entry name" value="GATASE_TYPE_1"/>
    <property type="match status" value="1"/>
</dbReference>
<dbReference type="EC" id="4.1.3.27" evidence="3"/>
<dbReference type="EMBL" id="PXYT01000002">
    <property type="protein sequence ID" value="PSR31544.1"/>
    <property type="molecule type" value="Genomic_DNA"/>
</dbReference>
<protein>
    <submittedName>
        <fullName evidence="3">Anthranilate/aminodeoxychorismate synthase component II</fullName>
        <ecNumber evidence="3">4.1.3.27</ecNumber>
    </submittedName>
</protein>
<dbReference type="FunFam" id="3.40.50.880:FF:000003">
    <property type="entry name" value="Anthranilate synthase component II"/>
    <property type="match status" value="1"/>
</dbReference>
<accession>A0A2T2XAK9</accession>
<dbReference type="InterPro" id="IPR029062">
    <property type="entry name" value="Class_I_gatase-like"/>
</dbReference>
<organism evidence="3 4">
    <name type="scientific">Sulfobacillus benefaciens</name>
    <dbReference type="NCBI Taxonomy" id="453960"/>
    <lineage>
        <taxon>Bacteria</taxon>
        <taxon>Bacillati</taxon>
        <taxon>Bacillota</taxon>
        <taxon>Clostridia</taxon>
        <taxon>Eubacteriales</taxon>
        <taxon>Clostridiales Family XVII. Incertae Sedis</taxon>
        <taxon>Sulfobacillus</taxon>
    </lineage>
</organism>
<dbReference type="NCBIfam" id="TIGR00566">
    <property type="entry name" value="trpG_papA"/>
    <property type="match status" value="1"/>
</dbReference>
<evidence type="ECO:0000259" key="2">
    <source>
        <dbReference type="Pfam" id="PF00117"/>
    </source>
</evidence>
<dbReference type="InterPro" id="IPR006221">
    <property type="entry name" value="TrpG/PapA_dom"/>
</dbReference>
<feature type="domain" description="Glutamine amidotransferase" evidence="2">
    <location>
        <begin position="3"/>
        <end position="184"/>
    </location>
</feature>
<dbReference type="CDD" id="cd01743">
    <property type="entry name" value="GATase1_Anthranilate_Synthase"/>
    <property type="match status" value="1"/>
</dbReference>
<dbReference type="Gene3D" id="3.40.50.880">
    <property type="match status" value="1"/>
</dbReference>
<dbReference type="PRINTS" id="PR00099">
    <property type="entry name" value="CPSGATASE"/>
</dbReference>
<dbReference type="SUPFAM" id="SSF52317">
    <property type="entry name" value="Class I glutamine amidotransferase-like"/>
    <property type="match status" value="1"/>
</dbReference>
<proteinExistence type="predicted"/>
<evidence type="ECO:0000313" key="3">
    <source>
        <dbReference type="EMBL" id="PSR31544.1"/>
    </source>
</evidence>
<keyword evidence="1" id="KW-0315">Glutamine amidotransferase</keyword>
<dbReference type="AlphaFoldDB" id="A0A2T2XAK9"/>
<evidence type="ECO:0000256" key="1">
    <source>
        <dbReference type="ARBA" id="ARBA00022962"/>
    </source>
</evidence>
<sequence>MILVVDNYDSFTYNLVQYLGILGNEVRVVRNDDLSVEDVKELEPSRIVLSPGPGRPEDAGIMVEIIRRLGATIPILGVCLGHQAIAYAYGGEVGPAVRLMHGKEDKVFHNEQDIFWGIPQGFSAGRYHSLAVKVDGVPDLEVTASSSDGTIMAIRHRRQPVFGIQFHPESVLTPLGLDILRNFLALSDTVQSGYQGEQSL</sequence>
<dbReference type="Pfam" id="PF00117">
    <property type="entry name" value="GATase"/>
    <property type="match status" value="1"/>
</dbReference>
<dbReference type="PRINTS" id="PR00097">
    <property type="entry name" value="ANTSNTHASEII"/>
</dbReference>
<comment type="caution">
    <text evidence="3">The sequence shown here is derived from an EMBL/GenBank/DDBJ whole genome shotgun (WGS) entry which is preliminary data.</text>
</comment>
<gene>
    <name evidence="3" type="ORF">C7B43_02280</name>
</gene>
<dbReference type="InterPro" id="IPR017926">
    <property type="entry name" value="GATASE"/>
</dbReference>
<reference evidence="3 4" key="1">
    <citation type="journal article" date="2014" name="BMC Genomics">
        <title>Comparison of environmental and isolate Sulfobacillus genomes reveals diverse carbon, sulfur, nitrogen, and hydrogen metabolisms.</title>
        <authorList>
            <person name="Justice N.B."/>
            <person name="Norman A."/>
            <person name="Brown C.T."/>
            <person name="Singh A."/>
            <person name="Thomas B.C."/>
            <person name="Banfield J.F."/>
        </authorList>
    </citation>
    <scope>NUCLEOTIDE SEQUENCE [LARGE SCALE GENOMIC DNA]</scope>
    <source>
        <strain evidence="3">AMDSBA1</strain>
    </source>
</reference>
<dbReference type="GO" id="GO:0000162">
    <property type="term" value="P:L-tryptophan biosynthetic process"/>
    <property type="evidence" value="ECO:0007669"/>
    <property type="project" value="TreeGrafter"/>
</dbReference>
<dbReference type="GO" id="GO:0005829">
    <property type="term" value="C:cytosol"/>
    <property type="evidence" value="ECO:0007669"/>
    <property type="project" value="TreeGrafter"/>
</dbReference>
<keyword evidence="3" id="KW-0456">Lyase</keyword>
<dbReference type="PRINTS" id="PR00096">
    <property type="entry name" value="GATASE"/>
</dbReference>
<name>A0A2T2XAK9_9FIRM</name>
<dbReference type="Proteomes" id="UP000242699">
    <property type="component" value="Unassembled WGS sequence"/>
</dbReference>
<dbReference type="InterPro" id="IPR050472">
    <property type="entry name" value="Anth_synth/Amidotransfase"/>
</dbReference>
<dbReference type="PANTHER" id="PTHR43418:SF4">
    <property type="entry name" value="MULTIFUNCTIONAL TRYPTOPHAN BIOSYNTHESIS PROTEIN"/>
    <property type="match status" value="1"/>
</dbReference>